<dbReference type="Pfam" id="PF00144">
    <property type="entry name" value="Beta-lactamase"/>
    <property type="match status" value="1"/>
</dbReference>
<sequence>MLANQTSGYPDYETDVNWNAAYNANPFHEFTYAERIGYAFERPMEFAPGTNWSYSHTNFMILGDILAKIGGQPLETLLQDKVLTPMGLTQTAGYDSAYIPEPVLHAFSSERRAALGVPASSPFYEESTYWNPAWGTPMGAAQTTNTHDMTTTAVAVGTGSLLSASSFHAMTDPNLLGFGQKLPVCAGTCFTQSNAYNYGLGAVRSGQWILQNPQLSGYSATAAYLPSQQLAIAVAVTHAPGAFKADGSYPNSADTLFRQIGAQLAGADAPPTK</sequence>
<comment type="caution">
    <text evidence="2">The sequence shown here is derived from an EMBL/GenBank/DDBJ whole genome shotgun (WGS) entry which is preliminary data.</text>
</comment>
<organism evidence="2 3">
    <name type="scientific">Subtercola lobariae</name>
    <dbReference type="NCBI Taxonomy" id="1588641"/>
    <lineage>
        <taxon>Bacteria</taxon>
        <taxon>Bacillati</taxon>
        <taxon>Actinomycetota</taxon>
        <taxon>Actinomycetes</taxon>
        <taxon>Micrococcales</taxon>
        <taxon>Microbacteriaceae</taxon>
        <taxon>Subtercola</taxon>
    </lineage>
</organism>
<dbReference type="InterPro" id="IPR001466">
    <property type="entry name" value="Beta-lactam-related"/>
</dbReference>
<feature type="domain" description="Beta-lactamase-related" evidence="1">
    <location>
        <begin position="1"/>
        <end position="247"/>
    </location>
</feature>
<dbReference type="Proteomes" id="UP000598775">
    <property type="component" value="Unassembled WGS sequence"/>
</dbReference>
<dbReference type="InterPro" id="IPR050491">
    <property type="entry name" value="AmpC-like"/>
</dbReference>
<dbReference type="SUPFAM" id="SSF56601">
    <property type="entry name" value="beta-lactamase/transpeptidase-like"/>
    <property type="match status" value="1"/>
</dbReference>
<dbReference type="EMBL" id="BMGP01000003">
    <property type="protein sequence ID" value="GGF24419.1"/>
    <property type="molecule type" value="Genomic_DNA"/>
</dbReference>
<proteinExistence type="predicted"/>
<dbReference type="PANTHER" id="PTHR46825">
    <property type="entry name" value="D-ALANYL-D-ALANINE-CARBOXYPEPTIDASE/ENDOPEPTIDASE AMPH"/>
    <property type="match status" value="1"/>
</dbReference>
<gene>
    <name evidence="2" type="ORF">GCM10011399_17410</name>
</gene>
<protein>
    <recommendedName>
        <fullName evidence="1">Beta-lactamase-related domain-containing protein</fullName>
    </recommendedName>
</protein>
<dbReference type="PANTHER" id="PTHR46825:SF7">
    <property type="entry name" value="D-ALANYL-D-ALANINE CARBOXYPEPTIDASE"/>
    <property type="match status" value="1"/>
</dbReference>
<dbReference type="Gene3D" id="3.40.710.10">
    <property type="entry name" value="DD-peptidase/beta-lactamase superfamily"/>
    <property type="match status" value="1"/>
</dbReference>
<reference evidence="2 3" key="1">
    <citation type="journal article" date="2014" name="Int. J. Syst. Evol. Microbiol.">
        <title>Complete genome sequence of Corynebacterium casei LMG S-19264T (=DSM 44701T), isolated from a smear-ripened cheese.</title>
        <authorList>
            <consortium name="US DOE Joint Genome Institute (JGI-PGF)"/>
            <person name="Walter F."/>
            <person name="Albersmeier A."/>
            <person name="Kalinowski J."/>
            <person name="Ruckert C."/>
        </authorList>
    </citation>
    <scope>NUCLEOTIDE SEQUENCE [LARGE SCALE GENOMIC DNA]</scope>
    <source>
        <strain evidence="2 3">CGMCC 1.12976</strain>
    </source>
</reference>
<evidence type="ECO:0000259" key="1">
    <source>
        <dbReference type="Pfam" id="PF00144"/>
    </source>
</evidence>
<evidence type="ECO:0000313" key="2">
    <source>
        <dbReference type="EMBL" id="GGF24419.1"/>
    </source>
</evidence>
<accession>A0A917EYW2</accession>
<dbReference type="InterPro" id="IPR012338">
    <property type="entry name" value="Beta-lactam/transpept-like"/>
</dbReference>
<dbReference type="AlphaFoldDB" id="A0A917EYW2"/>
<keyword evidence="3" id="KW-1185">Reference proteome</keyword>
<evidence type="ECO:0000313" key="3">
    <source>
        <dbReference type="Proteomes" id="UP000598775"/>
    </source>
</evidence>
<name>A0A917EYW2_9MICO</name>
<dbReference type="RefSeq" id="WP_188676961.1">
    <property type="nucleotide sequence ID" value="NZ_BMGP01000003.1"/>
</dbReference>